<dbReference type="SMART" id="SM01120">
    <property type="entry name" value="Dak2"/>
    <property type="match status" value="1"/>
</dbReference>
<keyword evidence="1 4" id="KW-0808">Transferase</keyword>
<proteinExistence type="predicted"/>
<dbReference type="PANTHER" id="PTHR28629">
    <property type="entry name" value="TRIOKINASE/FMN CYCLASE"/>
    <property type="match status" value="1"/>
</dbReference>
<dbReference type="Gene3D" id="1.25.40.340">
    <property type="match status" value="1"/>
</dbReference>
<comment type="caution">
    <text evidence="4">The sequence shown here is derived from an EMBL/GenBank/DDBJ whole genome shotgun (WGS) entry which is preliminary data.</text>
</comment>
<keyword evidence="2" id="KW-0418">Kinase</keyword>
<feature type="domain" description="DhaL" evidence="3">
    <location>
        <begin position="4"/>
        <end position="193"/>
    </location>
</feature>
<accession>A0ABS2PCV9</accession>
<dbReference type="InterPro" id="IPR004007">
    <property type="entry name" value="DhaL_dom"/>
</dbReference>
<reference evidence="4 5" key="1">
    <citation type="submission" date="2021-01" db="EMBL/GenBank/DDBJ databases">
        <title>Genomic Encyclopedia of Type Strains, Phase IV (KMG-IV): sequencing the most valuable type-strain genomes for metagenomic binning, comparative biology and taxonomic classification.</title>
        <authorList>
            <person name="Goeker M."/>
        </authorList>
    </citation>
    <scope>NUCLEOTIDE SEQUENCE [LARGE SCALE GENOMIC DNA]</scope>
    <source>
        <strain evidence="4 5">DSM 25540</strain>
    </source>
</reference>
<dbReference type="RefSeq" id="WP_204697843.1">
    <property type="nucleotide sequence ID" value="NZ_JAFBEC010000006.1"/>
</dbReference>
<organism evidence="4 5">
    <name type="scientific">Geomicrobium sediminis</name>
    <dbReference type="NCBI Taxonomy" id="1347788"/>
    <lineage>
        <taxon>Bacteria</taxon>
        <taxon>Bacillati</taxon>
        <taxon>Bacillota</taxon>
        <taxon>Bacilli</taxon>
        <taxon>Bacillales</taxon>
        <taxon>Geomicrobium</taxon>
    </lineage>
</organism>
<dbReference type="Pfam" id="PF02734">
    <property type="entry name" value="Dak2"/>
    <property type="match status" value="1"/>
</dbReference>
<sequence length="200" mass="21541">MNSHQVQQWMETTLSLIKENETTLSELDQTIGDGDHGVNMVRGFQAVVDEFPNWEQENTSAVMQKIGTTLVSKVGGASGPLFGTGFMRLGAAFKSEEGAWADGLTKAAEGIAQRGKVSVGDATLLDVWDPVAKVVQAKGTDWAEVERAAQDGMNGTKQLETKRGRGALLKERSIGHLDPGAVSSYYLFHALVQTMTKGEN</sequence>
<evidence type="ECO:0000313" key="4">
    <source>
        <dbReference type="EMBL" id="MBM7633248.1"/>
    </source>
</evidence>
<dbReference type="PROSITE" id="PS51480">
    <property type="entry name" value="DHAL"/>
    <property type="match status" value="1"/>
</dbReference>
<evidence type="ECO:0000259" key="3">
    <source>
        <dbReference type="PROSITE" id="PS51480"/>
    </source>
</evidence>
<gene>
    <name evidence="4" type="ORF">JOD17_002342</name>
</gene>
<dbReference type="InterPro" id="IPR050861">
    <property type="entry name" value="Dihydroxyacetone_Kinase"/>
</dbReference>
<dbReference type="InterPro" id="IPR012737">
    <property type="entry name" value="DhaK_L_YcgS"/>
</dbReference>
<dbReference type="PANTHER" id="PTHR28629:SF4">
    <property type="entry name" value="TRIOKINASE_FMN CYCLASE"/>
    <property type="match status" value="1"/>
</dbReference>
<dbReference type="Proteomes" id="UP000741863">
    <property type="component" value="Unassembled WGS sequence"/>
</dbReference>
<dbReference type="NCBIfam" id="TIGR02365">
    <property type="entry name" value="dha_L_ycgS"/>
    <property type="match status" value="1"/>
</dbReference>
<keyword evidence="5" id="KW-1185">Reference proteome</keyword>
<dbReference type="GO" id="GO:0016740">
    <property type="term" value="F:transferase activity"/>
    <property type="evidence" value="ECO:0007669"/>
    <property type="project" value="UniProtKB-KW"/>
</dbReference>
<dbReference type="SUPFAM" id="SSF101473">
    <property type="entry name" value="DhaL-like"/>
    <property type="match status" value="1"/>
</dbReference>
<dbReference type="InterPro" id="IPR036117">
    <property type="entry name" value="DhaL_dom_sf"/>
</dbReference>
<dbReference type="EMBL" id="JAFBEC010000006">
    <property type="protein sequence ID" value="MBM7633248.1"/>
    <property type="molecule type" value="Genomic_DNA"/>
</dbReference>
<name>A0ABS2PCV9_9BACL</name>
<evidence type="ECO:0000256" key="2">
    <source>
        <dbReference type="ARBA" id="ARBA00022777"/>
    </source>
</evidence>
<evidence type="ECO:0000256" key="1">
    <source>
        <dbReference type="ARBA" id="ARBA00022679"/>
    </source>
</evidence>
<evidence type="ECO:0000313" key="5">
    <source>
        <dbReference type="Proteomes" id="UP000741863"/>
    </source>
</evidence>
<protein>
    <submittedName>
        <fullName evidence="4">Dihydroxyacetone kinase-like protein</fullName>
        <ecNumber evidence="4">2.7.1.-</ecNumber>
    </submittedName>
</protein>
<dbReference type="EC" id="2.7.1.-" evidence="4"/>